<keyword evidence="7" id="KW-1185">Reference proteome</keyword>
<name>A0A2P7S5X1_9HYPH</name>
<sequence length="626" mass="70643">MRAGLTQMIGKLGLVPAILAASLFTASADEWRTSSTLGAESKYGKDFKQYDYVNPNAPKGGTLNSVATGTYDSFNPYIVQGAPAAGFGEFGGGLLYETLMEQSLDEPSVSHPMIAEAFKFPDDFSSATYRLDPRAKWHDGTPITVDDVIWSFNTLKANSPRYNRYYANVTEAVAVGDREVEFRFDQKGNRELPKIMGDLVVLPKHWWEGTDKNGKKRDITRPTLEAPLGSGAYRIESFRPGSEIIWARVPDHWSANLGVNVGRNNFDRRRYTYITDDNAAWQAFTKGGYQDIRPENSSRRWMTEYNFPAIKAGDVLKKEFPSTASTFMQGFALNLRRPQFQDRRVREALTLAFDFESMNRTVFFGQNTRTSSFFVGSDLASSGLPKGKELEILEAYKDKLPPELFTQEFKLPVYDNPQSERQYLRQAVGLFAEAGWKIANGKMVNDKGEQFKIEFLGSGPTDEVITSSFINTLRKIGIDASLRVIDTAQYINRLNNFDFDAATTILNQSNSPGNEQRDFWSSKAADTPGSRNLMGIKSPVVDALVDRIIYATDRDDLVAATHALDRVLLWNYYVIPQWHRGKQWIAYWNKFGMPEKQPAYIGADTDSWWIDPEKEKALAAKYRGSD</sequence>
<gene>
    <name evidence="6" type="ORF">C7I85_21115</name>
</gene>
<evidence type="ECO:0000256" key="3">
    <source>
        <dbReference type="ARBA" id="ARBA00022729"/>
    </source>
</evidence>
<evidence type="ECO:0000256" key="2">
    <source>
        <dbReference type="ARBA" id="ARBA00005695"/>
    </source>
</evidence>
<dbReference type="CDD" id="cd08497">
    <property type="entry name" value="MbnE-like"/>
    <property type="match status" value="1"/>
</dbReference>
<dbReference type="OrthoDB" id="9803988at2"/>
<dbReference type="GO" id="GO:0043190">
    <property type="term" value="C:ATP-binding cassette (ABC) transporter complex"/>
    <property type="evidence" value="ECO:0007669"/>
    <property type="project" value="InterPro"/>
</dbReference>
<comment type="similarity">
    <text evidence="2">Belongs to the bacterial solute-binding protein 5 family.</text>
</comment>
<proteinExistence type="inferred from homology"/>
<reference evidence="6 7" key="1">
    <citation type="submission" date="2018-03" db="EMBL/GenBank/DDBJ databases">
        <title>The draft genome of Mesorhizobium soli JCM 19897.</title>
        <authorList>
            <person name="Li L."/>
            <person name="Liu L."/>
            <person name="Liang L."/>
            <person name="Wang T."/>
            <person name="Zhang X."/>
        </authorList>
    </citation>
    <scope>NUCLEOTIDE SEQUENCE [LARGE SCALE GENOMIC DNA]</scope>
    <source>
        <strain evidence="6 7">JCM 19897</strain>
    </source>
</reference>
<feature type="signal peptide" evidence="4">
    <location>
        <begin position="1"/>
        <end position="28"/>
    </location>
</feature>
<dbReference type="Gene3D" id="3.40.190.10">
    <property type="entry name" value="Periplasmic binding protein-like II"/>
    <property type="match status" value="1"/>
</dbReference>
<comment type="caution">
    <text evidence="6">The sequence shown here is derived from an EMBL/GenBank/DDBJ whole genome shotgun (WGS) entry which is preliminary data.</text>
</comment>
<evidence type="ECO:0000256" key="4">
    <source>
        <dbReference type="SAM" id="SignalP"/>
    </source>
</evidence>
<dbReference type="EMBL" id="PXYL01000012">
    <property type="protein sequence ID" value="PSJ57874.1"/>
    <property type="molecule type" value="Genomic_DNA"/>
</dbReference>
<dbReference type="PANTHER" id="PTHR30290">
    <property type="entry name" value="PERIPLASMIC BINDING COMPONENT OF ABC TRANSPORTER"/>
    <property type="match status" value="1"/>
</dbReference>
<dbReference type="GO" id="GO:0042884">
    <property type="term" value="P:microcin transport"/>
    <property type="evidence" value="ECO:0007669"/>
    <property type="project" value="TreeGrafter"/>
</dbReference>
<feature type="domain" description="Solute-binding protein family 5" evidence="5">
    <location>
        <begin position="111"/>
        <end position="524"/>
    </location>
</feature>
<dbReference type="SUPFAM" id="SSF53850">
    <property type="entry name" value="Periplasmic binding protein-like II"/>
    <property type="match status" value="1"/>
</dbReference>
<dbReference type="GO" id="GO:1904680">
    <property type="term" value="F:peptide transmembrane transporter activity"/>
    <property type="evidence" value="ECO:0007669"/>
    <property type="project" value="TreeGrafter"/>
</dbReference>
<dbReference type="PANTHER" id="PTHR30290:SF64">
    <property type="entry name" value="ABC TRANSPORTER PERIPLASMIC BINDING PROTEIN"/>
    <property type="match status" value="1"/>
</dbReference>
<evidence type="ECO:0000259" key="5">
    <source>
        <dbReference type="Pfam" id="PF00496"/>
    </source>
</evidence>
<dbReference type="Proteomes" id="UP000240653">
    <property type="component" value="Unassembled WGS sequence"/>
</dbReference>
<dbReference type="PIRSF" id="PIRSF002741">
    <property type="entry name" value="MppA"/>
    <property type="match status" value="1"/>
</dbReference>
<dbReference type="InterPro" id="IPR039424">
    <property type="entry name" value="SBP_5"/>
</dbReference>
<dbReference type="GO" id="GO:0030288">
    <property type="term" value="C:outer membrane-bounded periplasmic space"/>
    <property type="evidence" value="ECO:0007669"/>
    <property type="project" value="TreeGrafter"/>
</dbReference>
<evidence type="ECO:0000313" key="6">
    <source>
        <dbReference type="EMBL" id="PSJ57874.1"/>
    </source>
</evidence>
<accession>A0A2P7S5X1</accession>
<organism evidence="6 7">
    <name type="scientific">Pseudaminobacter soli</name>
    <name type="common">ex Li et al. 2025</name>
    <dbReference type="NCBI Taxonomy" id="1295366"/>
    <lineage>
        <taxon>Bacteria</taxon>
        <taxon>Pseudomonadati</taxon>
        <taxon>Pseudomonadota</taxon>
        <taxon>Alphaproteobacteria</taxon>
        <taxon>Hyphomicrobiales</taxon>
        <taxon>Phyllobacteriaceae</taxon>
        <taxon>Pseudaminobacter</taxon>
    </lineage>
</organism>
<dbReference type="RefSeq" id="WP_106726004.1">
    <property type="nucleotide sequence ID" value="NZ_PXYL01000012.1"/>
</dbReference>
<dbReference type="Pfam" id="PF00496">
    <property type="entry name" value="SBP_bac_5"/>
    <property type="match status" value="1"/>
</dbReference>
<protein>
    <recommendedName>
        <fullName evidence="5">Solute-binding protein family 5 domain-containing protein</fullName>
    </recommendedName>
</protein>
<feature type="chain" id="PRO_5015108858" description="Solute-binding protein family 5 domain-containing protein" evidence="4">
    <location>
        <begin position="29"/>
        <end position="626"/>
    </location>
</feature>
<dbReference type="GO" id="GO:0015833">
    <property type="term" value="P:peptide transport"/>
    <property type="evidence" value="ECO:0007669"/>
    <property type="project" value="TreeGrafter"/>
</dbReference>
<dbReference type="InterPro" id="IPR030678">
    <property type="entry name" value="Peptide/Ni-bd"/>
</dbReference>
<comment type="subcellular location">
    <subcellularLocation>
        <location evidence="1">Periplasm</location>
    </subcellularLocation>
</comment>
<evidence type="ECO:0000256" key="1">
    <source>
        <dbReference type="ARBA" id="ARBA00004418"/>
    </source>
</evidence>
<keyword evidence="3 4" id="KW-0732">Signal</keyword>
<dbReference type="InterPro" id="IPR000914">
    <property type="entry name" value="SBP_5_dom"/>
</dbReference>
<dbReference type="Gene3D" id="3.10.105.10">
    <property type="entry name" value="Dipeptide-binding Protein, Domain 3"/>
    <property type="match status" value="1"/>
</dbReference>
<evidence type="ECO:0000313" key="7">
    <source>
        <dbReference type="Proteomes" id="UP000240653"/>
    </source>
</evidence>
<dbReference type="AlphaFoldDB" id="A0A2P7S5X1"/>